<organism evidence="3 4">
    <name type="scientific">Plantactinospora mayteni</name>
    <dbReference type="NCBI Taxonomy" id="566021"/>
    <lineage>
        <taxon>Bacteria</taxon>
        <taxon>Bacillati</taxon>
        <taxon>Actinomycetota</taxon>
        <taxon>Actinomycetes</taxon>
        <taxon>Micromonosporales</taxon>
        <taxon>Micromonosporaceae</taxon>
        <taxon>Plantactinospora</taxon>
    </lineage>
</organism>
<dbReference type="InterPro" id="IPR006530">
    <property type="entry name" value="YD"/>
</dbReference>
<feature type="compositionally biased region" description="Basic and acidic residues" evidence="1">
    <location>
        <begin position="102"/>
        <end position="130"/>
    </location>
</feature>
<feature type="compositionally biased region" description="Polar residues" evidence="1">
    <location>
        <begin position="1222"/>
        <end position="1236"/>
    </location>
</feature>
<dbReference type="Gene3D" id="2.180.10.10">
    <property type="entry name" value="RHS repeat-associated core"/>
    <property type="match status" value="7"/>
</dbReference>
<keyword evidence="4" id="KW-1185">Reference proteome</keyword>
<evidence type="ECO:0000256" key="1">
    <source>
        <dbReference type="SAM" id="MobiDB-lite"/>
    </source>
</evidence>
<feature type="domain" description="DUF6531" evidence="2">
    <location>
        <begin position="420"/>
        <end position="490"/>
    </location>
</feature>
<dbReference type="InterPro" id="IPR050708">
    <property type="entry name" value="T6SS_VgrG/RHS"/>
</dbReference>
<dbReference type="Proteomes" id="UP000621500">
    <property type="component" value="Unassembled WGS sequence"/>
</dbReference>
<dbReference type="InterPro" id="IPR022385">
    <property type="entry name" value="Rhs_assc_core"/>
</dbReference>
<dbReference type="NCBIfam" id="TIGR03696">
    <property type="entry name" value="Rhs_assc_core"/>
    <property type="match status" value="1"/>
</dbReference>
<evidence type="ECO:0000313" key="4">
    <source>
        <dbReference type="Proteomes" id="UP000621500"/>
    </source>
</evidence>
<reference evidence="3 4" key="1">
    <citation type="submission" date="2021-01" db="EMBL/GenBank/DDBJ databases">
        <title>Whole genome shotgun sequence of Plantactinospora mayteni NBRC 109088.</title>
        <authorList>
            <person name="Komaki H."/>
            <person name="Tamura T."/>
        </authorList>
    </citation>
    <scope>NUCLEOTIDE SEQUENCE [LARGE SCALE GENOMIC DNA]</scope>
    <source>
        <strain evidence="3 4">NBRC 109088</strain>
    </source>
</reference>
<dbReference type="InterPro" id="IPR045351">
    <property type="entry name" value="DUF6531"/>
</dbReference>
<dbReference type="PANTHER" id="PTHR32305">
    <property type="match status" value="1"/>
</dbReference>
<feature type="region of interest" description="Disordered" evidence="1">
    <location>
        <begin position="2166"/>
        <end position="2210"/>
    </location>
</feature>
<sequence length="2497" mass="268149">MVVGLRARLVAVLVLALVLVLGVSPPGGAFAEVVKQRQGQVSESVASEPLPPGKVQGPDRPTVERDTQPPAKEGTPRDKATDKLRAAAERRKSEPAPVRVVPDARRAAEKQHAERAGADELTHAVLPGDEKYRERIERRGQSTKKTPSLAELAKPAAPAVTSGDTAAAATYGATYSILSGWSPPPSYFDYGMIQVRACNTSSFTWTKANHSVGYHLYYASGAVYNFVGGWTDLPGNIAPGVCATVWVMVEQLSVGSFKIVFDLYESSTGTYFTEHGVPASTAVSFTVPHYPPSAELEWPENNATTSTLDERFLVRVGNDGTRAVDIYYEMCGTPKTTRQCWNSGWLPVEVYAGSFISTSTWKPPTATLRWNVTYDWRVRVRDSAGTGPFSSLAYFTPVVAPPAGTAHLGVDPESIDAAGVNMWLGNFTRVEKDLSVPGIGLPLEITRTYNSANAAVGLFGRGWSSFLDMRMQWAGDFVTVTFPDGRQIRYGRSPDGSYAPHYGQGDSATVLDSQTVMLRGGTRYSFTTTGQISKITSPNGDALEITYSGGYPSSVRNTRSGRVIYLGVADGQIVRVSTHPSDVTGAMTWGYTYNSVYLAQRCDPRPATQCWNKYSYSGVGGRLSMVQAANNMPLVSVTYEGDKVSHVNLSDNASTGVDQGWTYFRYAGDEDLGTQIVQVADPRGRHTFYEFSAEGELWQRWSNTQTPQIDNTRMWLYHPNGRLWGMIDENGNGTEYYWDGLSGQVADVNRWRDGQTMTNTHTTYYWGVAGDPRNGLPLEVTDANSKTTRFTYDTAGRLLTRTDPKEIVTSNTYTCQGGAAAPAVVNDPGAPAGSRQPCGLLATTTTAGLTTSYGYNRFGDQTSEVTPAGLTTDSFMDALGRPTSVRVDDKVGSSTTTSYAYDVLGRPALTTDDPITNPVTGVTHQKRVSNAYDLYGNLSSVTTSDATPVAAGGDPARSVDYRYDLRGRLTQVIEDGTTTQRMRYDGLGNVVESWSPNGARYTFEYDSHNLLDSVWLRDFVDDPVAGSAPRLVPIASYTYDNAGRLAAVTNEMGATVASQYTYDDLLVRETALGAGPGGSDLLLHAYTHDLGGNVVKDVSGSGEEARTATFTYDGNDQLATTTVAPGVDQRTTLYSYGGDGQIRQTTLSGDGRTAATVQRFDSRGFVEQSVVRAKVNAEYLITVYQRDAAGRVVAVTDPRGVTPLPDLPSVGGETDPAYTTQHSYDQAGRPSTTTFPPVSVDDGGDGAPVTASPTVTNGYNTFGELTHVKDAAARVTVQHYDNRGRRTKVTHPTYMPPGAVEAIVPTESWAYDTAGNVTAYTDRYGQTTDYVFDARNRAVRVTEPAASAGAARGVTRYVYDDGGNLLSSIDPAGAQVLRTYDVLGQARTVTQVVRNGTATPHRYTTSYEYNQFGQVTKVAAGGDWRTYSYDHHGDLWRVFDGAYTYLYHDDPAGRLTKVVAPAYQTRHWEYDDAGRTTSVWDDNGNGSPLSKINYKYDAADNVTELTDPNGHVWRASYDALSRPTTLTDPATTAADGTTRTSAVTKIGYDIVANQTRVTDANGHAKTVTYNALDLPQTLVEPATDAHPDPAQRTWTTSYDVAGQPTRTQAPGGVVQAVRYDKLGRPVQVTGSGGDAGAERVFGYDLAGRVTSAGLAGQPAQTFTYEDRGLLTASDGPAGSSRVTYDHLGRETNRTDAAGQVTYTYTDSWGRLGPRTRTDSVTGTTTHYNYVHNYNRLDNTQTVDAGGKLVQKRSYTYDNQDRLVTDAATGQQNVTQKYTWDKASNLTSATIEGDVAEPRTETYDYDEAGRLIRASDTTDRTGSDYFWDNAGNRVRTVDWTKDAAGARTDTATVTAAYDARDRLISTDQAGVATTDYTYTERGTLASAATTAAGDGGTTTVTTSFDAFNQMVADGSANYEYDALGRLATATGRSGTADAKFAYGGMAREAASDGTFAYARDTDGSPLAAKPSSGGAASLLIQNVHHDVIAQRDANAGGEITASRDYDPFGVSDGTSGDFANIGFQGSWADASTGRVNAQARWYTPDTGRFASADTAAVPLTSAAATNSYAYGNANPSSNWDPSGHWSLSSIGDFFGDVGGYAESLVVSGTAAAQRVAQRAGWRGAAKIALRFGSRAIPVVGTVILIAEVGYWVYKIVNADGSSTRIRTPSGVNVNPVPGQGDSTVKAPPKSDIPVVQPKKPAPPPVYVTGTSTSSQTRAWNTQKTWWDSSYLYHRTDQYTYTTHYLWTYYSNGAWTKKVSGTSWTHYWQLTKQALIDLSNPINLPTPNPGRPTAPVAPDTARPTGSCGGGGHLVDCATTQRGGTIPPDSITSGTASGNSSGPGPGQDPIPGLDEQLPPQTQTSGAGNGGSGNGQPPTVASPDPDEDGFWARAQRAWKAFGEFPRNHPGPGWMSSQWFRIPVSGLNGPWWGTIASLGCTHFLEGWKEYVCGMVVGVTSALTQGFLFQSDLRTSVLSGPVSAVGTVVWSNLFFSWGIDGDA</sequence>
<feature type="region of interest" description="Disordered" evidence="1">
    <location>
        <begin position="42"/>
        <end position="130"/>
    </location>
</feature>
<accession>A0ABQ4F3B8</accession>
<gene>
    <name evidence="3" type="ORF">Pma05_79710</name>
</gene>
<comment type="caution">
    <text evidence="3">The sequence shown here is derived from an EMBL/GenBank/DDBJ whole genome shotgun (WGS) entry which is preliminary data.</text>
</comment>
<dbReference type="Pfam" id="PF05593">
    <property type="entry name" value="RHS_repeat"/>
    <property type="match status" value="3"/>
</dbReference>
<evidence type="ECO:0000313" key="3">
    <source>
        <dbReference type="EMBL" id="GIH01399.1"/>
    </source>
</evidence>
<evidence type="ECO:0000259" key="2">
    <source>
        <dbReference type="Pfam" id="PF20148"/>
    </source>
</evidence>
<feature type="region of interest" description="Disordered" evidence="1">
    <location>
        <begin position="1222"/>
        <end position="1243"/>
    </location>
</feature>
<protein>
    <recommendedName>
        <fullName evidence="2">DUF6531 domain-containing protein</fullName>
    </recommendedName>
</protein>
<feature type="compositionally biased region" description="Polar residues" evidence="1">
    <location>
        <begin position="2327"/>
        <end position="2339"/>
    </location>
</feature>
<feature type="region of interest" description="Disordered" evidence="1">
    <location>
        <begin position="2279"/>
        <end position="2384"/>
    </location>
</feature>
<dbReference type="PANTHER" id="PTHR32305:SF17">
    <property type="entry name" value="TRNA NUCLEASE WAPA"/>
    <property type="match status" value="1"/>
</dbReference>
<dbReference type="InterPro" id="IPR031325">
    <property type="entry name" value="RHS_repeat"/>
</dbReference>
<dbReference type="RefSeq" id="WP_203862662.1">
    <property type="nucleotide sequence ID" value="NZ_BAAAZQ010000038.1"/>
</dbReference>
<dbReference type="EMBL" id="BONX01000070">
    <property type="protein sequence ID" value="GIH01399.1"/>
    <property type="molecule type" value="Genomic_DNA"/>
</dbReference>
<dbReference type="Pfam" id="PF20148">
    <property type="entry name" value="DUF6531"/>
    <property type="match status" value="1"/>
</dbReference>
<dbReference type="NCBIfam" id="TIGR01643">
    <property type="entry name" value="YD_repeat_2x"/>
    <property type="match status" value="6"/>
</dbReference>
<feature type="compositionally biased region" description="Basic and acidic residues" evidence="1">
    <location>
        <begin position="74"/>
        <end position="94"/>
    </location>
</feature>
<proteinExistence type="predicted"/>
<name>A0ABQ4F3B8_9ACTN</name>